<dbReference type="GeneID" id="54281525"/>
<reference evidence="2" key="1">
    <citation type="journal article" date="2020" name="Stud. Mycol.">
        <title>101 Dothideomycetes genomes: a test case for predicting lifestyles and emergence of pathogens.</title>
        <authorList>
            <person name="Haridas S."/>
            <person name="Albert R."/>
            <person name="Binder M."/>
            <person name="Bloem J."/>
            <person name="Labutti K."/>
            <person name="Salamov A."/>
            <person name="Andreopoulos B."/>
            <person name="Baker S."/>
            <person name="Barry K."/>
            <person name="Bills G."/>
            <person name="Bluhm B."/>
            <person name="Cannon C."/>
            <person name="Castanera R."/>
            <person name="Culley D."/>
            <person name="Daum C."/>
            <person name="Ezra D."/>
            <person name="Gonzalez J."/>
            <person name="Henrissat B."/>
            <person name="Kuo A."/>
            <person name="Liang C."/>
            <person name="Lipzen A."/>
            <person name="Lutzoni F."/>
            <person name="Magnuson J."/>
            <person name="Mondo S."/>
            <person name="Nolan M."/>
            <person name="Ohm R."/>
            <person name="Pangilinan J."/>
            <person name="Park H.-J."/>
            <person name="Ramirez L."/>
            <person name="Alfaro M."/>
            <person name="Sun H."/>
            <person name="Tritt A."/>
            <person name="Yoshinaga Y."/>
            <person name="Zwiers L.-H."/>
            <person name="Turgeon B."/>
            <person name="Goodwin S."/>
            <person name="Spatafora J."/>
            <person name="Crous P."/>
            <person name="Grigoriev I."/>
        </authorList>
    </citation>
    <scope>NUCLEOTIDE SEQUENCE</scope>
    <source>
        <strain evidence="2">CBS 175.79</strain>
    </source>
</reference>
<dbReference type="RefSeq" id="XP_033388737.1">
    <property type="nucleotide sequence ID" value="XM_033524128.1"/>
</dbReference>
<keyword evidence="1" id="KW-0472">Membrane</keyword>
<accession>A0A6A5Y4H3</accession>
<gene>
    <name evidence="2" type="ORF">BU24DRAFT_360858</name>
</gene>
<dbReference type="EMBL" id="ML978066">
    <property type="protein sequence ID" value="KAF2020398.1"/>
    <property type="molecule type" value="Genomic_DNA"/>
</dbReference>
<keyword evidence="1" id="KW-0812">Transmembrane</keyword>
<evidence type="ECO:0000313" key="3">
    <source>
        <dbReference type="Proteomes" id="UP000799778"/>
    </source>
</evidence>
<feature type="transmembrane region" description="Helical" evidence="1">
    <location>
        <begin position="59"/>
        <end position="77"/>
    </location>
</feature>
<evidence type="ECO:0000256" key="1">
    <source>
        <dbReference type="SAM" id="Phobius"/>
    </source>
</evidence>
<evidence type="ECO:0008006" key="4">
    <source>
        <dbReference type="Google" id="ProtNLM"/>
    </source>
</evidence>
<keyword evidence="3" id="KW-1185">Reference proteome</keyword>
<protein>
    <recommendedName>
        <fullName evidence="4">DUF1772-domain-containing protein</fullName>
    </recommendedName>
</protein>
<name>A0A6A5Y4H3_9PLEO</name>
<evidence type="ECO:0000313" key="2">
    <source>
        <dbReference type="EMBL" id="KAF2020398.1"/>
    </source>
</evidence>
<organism evidence="2 3">
    <name type="scientific">Aaosphaeria arxii CBS 175.79</name>
    <dbReference type="NCBI Taxonomy" id="1450172"/>
    <lineage>
        <taxon>Eukaryota</taxon>
        <taxon>Fungi</taxon>
        <taxon>Dikarya</taxon>
        <taxon>Ascomycota</taxon>
        <taxon>Pezizomycotina</taxon>
        <taxon>Dothideomycetes</taxon>
        <taxon>Pleosporomycetidae</taxon>
        <taxon>Pleosporales</taxon>
        <taxon>Pleosporales incertae sedis</taxon>
        <taxon>Aaosphaeria</taxon>
    </lineage>
</organism>
<sequence length="157" mass="17529">MANLIFVPLTLTTLLSAYTLNLAYTNITLLQRYERQSEKAAEWSSIAAERLRKTRTTQASGAVSIVLSLISSTYLILHPILSSEKKQSDHAVLITAVNIVASSAARVHMAGFWNEKEQTRVPFLEKFNDAVRGSERERDLVWGIAGCWVAVGLFAFW</sequence>
<dbReference type="OrthoDB" id="5405107at2759"/>
<dbReference type="Proteomes" id="UP000799778">
    <property type="component" value="Unassembled WGS sequence"/>
</dbReference>
<dbReference type="AlphaFoldDB" id="A0A6A5Y4H3"/>
<proteinExistence type="predicted"/>
<keyword evidence="1" id="KW-1133">Transmembrane helix</keyword>